<dbReference type="PANTHER" id="PTHR33048">
    <property type="entry name" value="PTH11-LIKE INTEGRAL MEMBRANE PROTEIN (AFU_ORTHOLOGUE AFUA_5G11245)"/>
    <property type="match status" value="1"/>
</dbReference>
<evidence type="ECO:0000256" key="1">
    <source>
        <dbReference type="ARBA" id="ARBA00004141"/>
    </source>
</evidence>
<dbReference type="OrthoDB" id="5417887at2759"/>
<keyword evidence="10" id="KW-1185">Reference proteome</keyword>
<dbReference type="PANTHER" id="PTHR33048:SF42">
    <property type="entry name" value="INTEGRAL MEMBRANE PROTEIN"/>
    <property type="match status" value="1"/>
</dbReference>
<dbReference type="Pfam" id="PF20684">
    <property type="entry name" value="Fung_rhodopsin"/>
    <property type="match status" value="1"/>
</dbReference>
<feature type="transmembrane region" description="Helical" evidence="7">
    <location>
        <begin position="162"/>
        <end position="180"/>
    </location>
</feature>
<feature type="transmembrane region" description="Helical" evidence="7">
    <location>
        <begin position="200"/>
        <end position="223"/>
    </location>
</feature>
<keyword evidence="2 7" id="KW-0812">Transmembrane</keyword>
<proteinExistence type="inferred from homology"/>
<accession>A0A420Y057</accession>
<evidence type="ECO:0000256" key="3">
    <source>
        <dbReference type="ARBA" id="ARBA00022989"/>
    </source>
</evidence>
<comment type="similarity">
    <text evidence="5">Belongs to the SAT4 family.</text>
</comment>
<evidence type="ECO:0000256" key="7">
    <source>
        <dbReference type="SAM" id="Phobius"/>
    </source>
</evidence>
<dbReference type="Proteomes" id="UP000275385">
    <property type="component" value="Unassembled WGS sequence"/>
</dbReference>
<organism evidence="9 10">
    <name type="scientific">Coniochaeta pulveracea</name>
    <dbReference type="NCBI Taxonomy" id="177199"/>
    <lineage>
        <taxon>Eukaryota</taxon>
        <taxon>Fungi</taxon>
        <taxon>Dikarya</taxon>
        <taxon>Ascomycota</taxon>
        <taxon>Pezizomycotina</taxon>
        <taxon>Sordariomycetes</taxon>
        <taxon>Sordariomycetidae</taxon>
        <taxon>Coniochaetales</taxon>
        <taxon>Coniochaetaceae</taxon>
        <taxon>Coniochaeta</taxon>
    </lineage>
</organism>
<keyword evidence="4 7" id="KW-0472">Membrane</keyword>
<evidence type="ECO:0000256" key="6">
    <source>
        <dbReference type="SAM" id="MobiDB-lite"/>
    </source>
</evidence>
<name>A0A420Y057_9PEZI</name>
<dbReference type="InterPro" id="IPR049326">
    <property type="entry name" value="Rhodopsin_dom_fungi"/>
</dbReference>
<evidence type="ECO:0000256" key="4">
    <source>
        <dbReference type="ARBA" id="ARBA00023136"/>
    </source>
</evidence>
<keyword evidence="3 7" id="KW-1133">Transmembrane helix</keyword>
<evidence type="ECO:0000259" key="8">
    <source>
        <dbReference type="Pfam" id="PF20684"/>
    </source>
</evidence>
<dbReference type="GO" id="GO:0016020">
    <property type="term" value="C:membrane"/>
    <property type="evidence" value="ECO:0007669"/>
    <property type="project" value="UniProtKB-SubCell"/>
</dbReference>
<evidence type="ECO:0000256" key="5">
    <source>
        <dbReference type="ARBA" id="ARBA00038359"/>
    </source>
</evidence>
<protein>
    <recommendedName>
        <fullName evidence="8">Rhodopsin domain-containing protein</fullName>
    </recommendedName>
</protein>
<feature type="compositionally biased region" description="Basic and acidic residues" evidence="6">
    <location>
        <begin position="267"/>
        <end position="278"/>
    </location>
</feature>
<feature type="domain" description="Rhodopsin" evidence="8">
    <location>
        <begin position="9"/>
        <end position="224"/>
    </location>
</feature>
<feature type="region of interest" description="Disordered" evidence="6">
    <location>
        <begin position="261"/>
        <end position="284"/>
    </location>
</feature>
<reference evidence="9 10" key="1">
    <citation type="submission" date="2018-08" db="EMBL/GenBank/DDBJ databases">
        <title>Draft genome of the lignicolous fungus Coniochaeta pulveracea.</title>
        <authorList>
            <person name="Borstlap C.J."/>
            <person name="De Witt R.N."/>
            <person name="Botha A."/>
            <person name="Volschenk H."/>
        </authorList>
    </citation>
    <scope>NUCLEOTIDE SEQUENCE [LARGE SCALE GENOMIC DNA]</scope>
    <source>
        <strain evidence="9 10">CAB683</strain>
    </source>
</reference>
<dbReference type="AlphaFoldDB" id="A0A420Y057"/>
<evidence type="ECO:0000313" key="10">
    <source>
        <dbReference type="Proteomes" id="UP000275385"/>
    </source>
</evidence>
<evidence type="ECO:0000313" key="9">
    <source>
        <dbReference type="EMBL" id="RKU41324.1"/>
    </source>
</evidence>
<feature type="transmembrane region" description="Helical" evidence="7">
    <location>
        <begin position="47"/>
        <end position="69"/>
    </location>
</feature>
<gene>
    <name evidence="9" type="ORF">DL546_004840</name>
</gene>
<evidence type="ECO:0000256" key="2">
    <source>
        <dbReference type="ARBA" id="ARBA00022692"/>
    </source>
</evidence>
<dbReference type="EMBL" id="QVQW01000078">
    <property type="protein sequence ID" value="RKU41324.1"/>
    <property type="molecule type" value="Genomic_DNA"/>
</dbReference>
<dbReference type="InterPro" id="IPR052337">
    <property type="entry name" value="SAT4-like"/>
</dbReference>
<comment type="caution">
    <text evidence="9">The sequence shown here is derived from an EMBL/GenBank/DDBJ whole genome shotgun (WGS) entry which is preliminary data.</text>
</comment>
<feature type="transmembrane region" description="Helical" evidence="7">
    <location>
        <begin position="81"/>
        <end position="102"/>
    </location>
</feature>
<sequence length="315" mass="35274">MLTTQRLQLCITIETGLLTYSVSLGYGSHVWDYPPELMPRIFDLLKVINLCGTFSLTAAIWSKTSFALTLLRLTEGWTKQLIWFIIISMNIAMGCSALFVWVQCTPVSKSWNPTVEGTCWAPDVLVHYNIFSAAYSGTMDITLALLPWKLIWGLQMRKQEKVGVAFAMSCGLFAGITAIIKTTKITAMLSADFYDGIDLFIWGNAESCVTIIAASIPILRVLIRDAKTSYRNYYVSEHNDNPGAVSNRSKNNTVIVTAGRRTHHGTLKRDDDSEKSILDGEPSPGKILRRNEIVVEYQDRKDGESIEYELSHMPT</sequence>
<comment type="subcellular location">
    <subcellularLocation>
        <location evidence="1">Membrane</location>
        <topology evidence="1">Multi-pass membrane protein</topology>
    </subcellularLocation>
</comment>